<dbReference type="Gene3D" id="3.40.720.10">
    <property type="entry name" value="Alkaline Phosphatase, subunit A"/>
    <property type="match status" value="1"/>
</dbReference>
<dbReference type="GO" id="GO:0004065">
    <property type="term" value="F:arylsulfatase activity"/>
    <property type="evidence" value="ECO:0007669"/>
    <property type="project" value="TreeGrafter"/>
</dbReference>
<dbReference type="PROSITE" id="PS00523">
    <property type="entry name" value="SULFATASE_1"/>
    <property type="match status" value="1"/>
</dbReference>
<feature type="domain" description="Sulfatase N-terminal" evidence="7">
    <location>
        <begin position="31"/>
        <end position="402"/>
    </location>
</feature>
<keyword evidence="4" id="KW-0106">Calcium</keyword>
<comment type="similarity">
    <text evidence="1">Belongs to the sulfatase family.</text>
</comment>
<dbReference type="PROSITE" id="PS00149">
    <property type="entry name" value="SULFATASE_2"/>
    <property type="match status" value="1"/>
</dbReference>
<evidence type="ECO:0000256" key="6">
    <source>
        <dbReference type="SAM" id="SignalP"/>
    </source>
</evidence>
<dbReference type="AlphaFoldDB" id="A0A225E411"/>
<evidence type="ECO:0000256" key="3">
    <source>
        <dbReference type="ARBA" id="ARBA00022801"/>
    </source>
</evidence>
<gene>
    <name evidence="8" type="ORF">FRUB_00193</name>
</gene>
<dbReference type="PANTHER" id="PTHR42693:SF53">
    <property type="entry name" value="ENDO-4-O-SULFATASE"/>
    <property type="match status" value="1"/>
</dbReference>
<evidence type="ECO:0000313" key="8">
    <source>
        <dbReference type="EMBL" id="OWK46494.1"/>
    </source>
</evidence>
<evidence type="ECO:0000259" key="7">
    <source>
        <dbReference type="Pfam" id="PF00884"/>
    </source>
</evidence>
<dbReference type="InterPro" id="IPR017850">
    <property type="entry name" value="Alkaline_phosphatase_core_sf"/>
</dbReference>
<dbReference type="Pfam" id="PF00884">
    <property type="entry name" value="Sulfatase"/>
    <property type="match status" value="1"/>
</dbReference>
<keyword evidence="9" id="KW-1185">Reference proteome</keyword>
<dbReference type="RefSeq" id="WP_088251713.1">
    <property type="nucleotide sequence ID" value="NZ_NIDE01000001.1"/>
</dbReference>
<evidence type="ECO:0000256" key="1">
    <source>
        <dbReference type="ARBA" id="ARBA00008779"/>
    </source>
</evidence>
<protein>
    <submittedName>
        <fullName evidence="8">Choline-sulfatase</fullName>
    </submittedName>
</protein>
<accession>A0A225E411</accession>
<evidence type="ECO:0000256" key="5">
    <source>
        <dbReference type="SAM" id="MobiDB-lite"/>
    </source>
</evidence>
<evidence type="ECO:0000313" key="9">
    <source>
        <dbReference type="Proteomes" id="UP000214646"/>
    </source>
</evidence>
<feature type="signal peptide" evidence="6">
    <location>
        <begin position="1"/>
        <end position="18"/>
    </location>
</feature>
<dbReference type="GO" id="GO:0046872">
    <property type="term" value="F:metal ion binding"/>
    <property type="evidence" value="ECO:0007669"/>
    <property type="project" value="UniProtKB-KW"/>
</dbReference>
<reference evidence="9" key="1">
    <citation type="submission" date="2017-06" db="EMBL/GenBank/DDBJ databases">
        <title>Genome analysis of Fimbriiglobus ruber SP5, the first member of the order Planctomycetales with confirmed chitinolytic capability.</title>
        <authorList>
            <person name="Ravin N.V."/>
            <person name="Rakitin A.L."/>
            <person name="Ivanova A.A."/>
            <person name="Beletsky A.V."/>
            <person name="Kulichevskaya I.S."/>
            <person name="Mardanov A.V."/>
            <person name="Dedysh S.N."/>
        </authorList>
    </citation>
    <scope>NUCLEOTIDE SEQUENCE [LARGE SCALE GENOMIC DNA]</scope>
    <source>
        <strain evidence="9">SP5</strain>
    </source>
</reference>
<evidence type="ECO:0000256" key="2">
    <source>
        <dbReference type="ARBA" id="ARBA00022723"/>
    </source>
</evidence>
<keyword evidence="2" id="KW-0479">Metal-binding</keyword>
<organism evidence="8 9">
    <name type="scientific">Fimbriiglobus ruber</name>
    <dbReference type="NCBI Taxonomy" id="1908690"/>
    <lineage>
        <taxon>Bacteria</taxon>
        <taxon>Pseudomonadati</taxon>
        <taxon>Planctomycetota</taxon>
        <taxon>Planctomycetia</taxon>
        <taxon>Gemmatales</taxon>
        <taxon>Gemmataceae</taxon>
        <taxon>Fimbriiglobus</taxon>
    </lineage>
</organism>
<dbReference type="InterPro" id="IPR000917">
    <property type="entry name" value="Sulfatase_N"/>
</dbReference>
<dbReference type="PANTHER" id="PTHR42693">
    <property type="entry name" value="ARYLSULFATASE FAMILY MEMBER"/>
    <property type="match status" value="1"/>
</dbReference>
<dbReference type="Gene3D" id="3.30.1120.10">
    <property type="match status" value="1"/>
</dbReference>
<keyword evidence="3" id="KW-0378">Hydrolase</keyword>
<name>A0A225E411_9BACT</name>
<dbReference type="InterPro" id="IPR024607">
    <property type="entry name" value="Sulfatase_CS"/>
</dbReference>
<dbReference type="EMBL" id="NIDE01000001">
    <property type="protein sequence ID" value="OWK46494.1"/>
    <property type="molecule type" value="Genomic_DNA"/>
</dbReference>
<keyword evidence="6" id="KW-0732">Signal</keyword>
<feature type="chain" id="PRO_5012917445" evidence="6">
    <location>
        <begin position="19"/>
        <end position="508"/>
    </location>
</feature>
<comment type="caution">
    <text evidence="8">The sequence shown here is derived from an EMBL/GenBank/DDBJ whole genome shotgun (WGS) entry which is preliminary data.</text>
</comment>
<evidence type="ECO:0000256" key="4">
    <source>
        <dbReference type="ARBA" id="ARBA00022837"/>
    </source>
</evidence>
<feature type="region of interest" description="Disordered" evidence="5">
    <location>
        <begin position="197"/>
        <end position="221"/>
    </location>
</feature>
<sequence length="508" mass="54245">MKHFLPTLGAVVLFTAMASGQTPPPAAAGKPNVVFILADDIGYGDFSCYGATKVRTPNVDKLAAAGMKFTDAHTPASVCTPTRYSLMTGQYAFRHPPGSRILSGVAPLSIPTNTVTLPKLFQRAGYATGVVGKWHLGLGEKEPDYNKEVKPGPREVGFDYSFIIPATGDRTPCVYMENGRVVNYDPKDPITVNYTKKVGTEPTGKENPDQLTNQKPSHGHDMTIVNGISRIGWMTGGTAARWKDEDTADDLSKRAVSFIAQHKEKPFFLCFATHDIHVPRVPNERFRGKSGCGLRGDAIVQFDWQVGEVLAALEKNGLADNTLVIVSSDNGGVMDDGYQDGSGNDASGHRCNGPLRGFKGGLYEGGHRVPLIARWPGKVPAGKTSAELVCLVDTMATAAKILDQSLPPGAAPDSVNVFPCLLAEKPGKPCRESLIMQSGGGALAIRKGPWKLIPETGKKVKGGPELYNLADDIGETKNLAAENPDRVKELTALLAATRDVKAVVGGKK</sequence>
<dbReference type="CDD" id="cd16143">
    <property type="entry name" value="ARS_like"/>
    <property type="match status" value="1"/>
</dbReference>
<dbReference type="OrthoDB" id="9783154at2"/>
<dbReference type="SUPFAM" id="SSF53649">
    <property type="entry name" value="Alkaline phosphatase-like"/>
    <property type="match status" value="1"/>
</dbReference>
<proteinExistence type="inferred from homology"/>
<dbReference type="Proteomes" id="UP000214646">
    <property type="component" value="Unassembled WGS sequence"/>
</dbReference>
<dbReference type="InterPro" id="IPR050738">
    <property type="entry name" value="Sulfatase"/>
</dbReference>